<organism evidence="1 2">
    <name type="scientific">Daedalea quercina L-15889</name>
    <dbReference type="NCBI Taxonomy" id="1314783"/>
    <lineage>
        <taxon>Eukaryota</taxon>
        <taxon>Fungi</taxon>
        <taxon>Dikarya</taxon>
        <taxon>Basidiomycota</taxon>
        <taxon>Agaricomycotina</taxon>
        <taxon>Agaricomycetes</taxon>
        <taxon>Polyporales</taxon>
        <taxon>Fomitopsis</taxon>
    </lineage>
</organism>
<evidence type="ECO:0000313" key="1">
    <source>
        <dbReference type="EMBL" id="KZT64304.1"/>
    </source>
</evidence>
<dbReference type="OrthoDB" id="2756573at2759"/>
<accession>A0A165LEA2</accession>
<dbReference type="EMBL" id="KV429133">
    <property type="protein sequence ID" value="KZT64304.1"/>
    <property type="molecule type" value="Genomic_DNA"/>
</dbReference>
<dbReference type="AlphaFoldDB" id="A0A165LEA2"/>
<name>A0A165LEA2_9APHY</name>
<protein>
    <submittedName>
        <fullName evidence="1">Uncharacterized protein</fullName>
    </submittedName>
</protein>
<reference evidence="1 2" key="1">
    <citation type="journal article" date="2016" name="Mol. Biol. Evol.">
        <title>Comparative Genomics of Early-Diverging Mushroom-Forming Fungi Provides Insights into the Origins of Lignocellulose Decay Capabilities.</title>
        <authorList>
            <person name="Nagy L.G."/>
            <person name="Riley R."/>
            <person name="Tritt A."/>
            <person name="Adam C."/>
            <person name="Daum C."/>
            <person name="Floudas D."/>
            <person name="Sun H."/>
            <person name="Yadav J.S."/>
            <person name="Pangilinan J."/>
            <person name="Larsson K.H."/>
            <person name="Matsuura K."/>
            <person name="Barry K."/>
            <person name="Labutti K."/>
            <person name="Kuo R."/>
            <person name="Ohm R.A."/>
            <person name="Bhattacharya S.S."/>
            <person name="Shirouzu T."/>
            <person name="Yoshinaga Y."/>
            <person name="Martin F.M."/>
            <person name="Grigoriev I.V."/>
            <person name="Hibbett D.S."/>
        </authorList>
    </citation>
    <scope>NUCLEOTIDE SEQUENCE [LARGE SCALE GENOMIC DNA]</scope>
    <source>
        <strain evidence="1 2">L-15889</strain>
    </source>
</reference>
<sequence length="230" mass="24834">MGSDFIPASVCSQPSRLLGTCCCFHVISRTGGLRHVLRYNFSGRSCALSFCCTIANVPPHISAASQITLTARGADVIILLVTWRKTYHTMKLARNINISAPLSALLLRDGTTYFGALNAALYFTEVFVGFSYFRLSFTSIILSRFFLNLRNASILDASTSSSRTTQLQSDIQFSRGASSLGGPLALGGEDIYERDVGGEIYEGEALADEGEGRMCEITEEDRGGGVVSSL</sequence>
<evidence type="ECO:0000313" key="2">
    <source>
        <dbReference type="Proteomes" id="UP000076727"/>
    </source>
</evidence>
<gene>
    <name evidence="1" type="ORF">DAEQUDRAFT_42238</name>
</gene>
<dbReference type="Proteomes" id="UP000076727">
    <property type="component" value="Unassembled WGS sequence"/>
</dbReference>
<keyword evidence="2" id="KW-1185">Reference proteome</keyword>
<proteinExistence type="predicted"/>